<accession>A0A1Y3PKI6</accession>
<dbReference type="InterPro" id="IPR021145">
    <property type="entry name" value="Portal_protein_SPP1_Gp6-like"/>
</dbReference>
<dbReference type="Proteomes" id="UP000196475">
    <property type="component" value="Unassembled WGS sequence"/>
</dbReference>
<gene>
    <name evidence="2" type="ORF">BAA01_11670</name>
</gene>
<protein>
    <submittedName>
        <fullName evidence="2">Phage portal protein</fullName>
    </submittedName>
</protein>
<feature type="region of interest" description="Disordered" evidence="1">
    <location>
        <begin position="428"/>
        <end position="461"/>
    </location>
</feature>
<reference evidence="3" key="1">
    <citation type="submission" date="2016-06" db="EMBL/GenBank/DDBJ databases">
        <authorList>
            <person name="Nascimento L."/>
            <person name="Pereira R.V."/>
            <person name="Martins L.F."/>
            <person name="Quaggio R.B."/>
            <person name="Silva A.M."/>
            <person name="Setubal J.C."/>
        </authorList>
    </citation>
    <scope>NUCLEOTIDE SEQUENCE [LARGE SCALE GENOMIC DNA]</scope>
</reference>
<feature type="compositionally biased region" description="Basic and acidic residues" evidence="1">
    <location>
        <begin position="428"/>
        <end position="439"/>
    </location>
</feature>
<dbReference type="AlphaFoldDB" id="A0A1Y3PKI6"/>
<name>A0A1Y3PKI6_9BACI</name>
<proteinExistence type="predicted"/>
<comment type="caution">
    <text evidence="2">The sequence shown here is derived from an EMBL/GenBank/DDBJ whole genome shotgun (WGS) entry which is preliminary data.</text>
</comment>
<organism evidence="2 3">
    <name type="scientific">Bacillus thermozeamaize</name>
    <dbReference type="NCBI Taxonomy" id="230954"/>
    <lineage>
        <taxon>Bacteria</taxon>
        <taxon>Bacillati</taxon>
        <taxon>Bacillota</taxon>
        <taxon>Bacilli</taxon>
        <taxon>Bacillales</taxon>
        <taxon>Bacillaceae</taxon>
        <taxon>Bacillus</taxon>
    </lineage>
</organism>
<dbReference type="InterPro" id="IPR006428">
    <property type="entry name" value="Portal_SPP1-type"/>
</dbReference>
<evidence type="ECO:0000313" key="3">
    <source>
        <dbReference type="Proteomes" id="UP000196475"/>
    </source>
</evidence>
<evidence type="ECO:0000313" key="2">
    <source>
        <dbReference type="EMBL" id="OUM86657.1"/>
    </source>
</evidence>
<dbReference type="EMBL" id="LZRT01000087">
    <property type="protein sequence ID" value="OUM86657.1"/>
    <property type="molecule type" value="Genomic_DNA"/>
</dbReference>
<dbReference type="NCBIfam" id="TIGR01538">
    <property type="entry name" value="portal_SPP1"/>
    <property type="match status" value="1"/>
</dbReference>
<evidence type="ECO:0000256" key="1">
    <source>
        <dbReference type="SAM" id="MobiDB-lite"/>
    </source>
</evidence>
<sequence>MPIVRDRSLLPDWNNIPPEMIRNCIQEHLTSIPRLNKLEAYYLGNHPILDRQMTKGLPNNRIVANHAKYITDVAVGYVLGDPVKYEGDGIEPILDVFSRVDVHSHDAELAKDLSIFGVGRELYYMTDDENPIPKPAVIDPRKIFLVVDDTVEQRPLFGCHYYEKRDINNQVIGYNVNVYTAQEVIRYFVKDLDSQAYEELGREPHYFGGVPIVEFSNNEEQQGDFEQVISLIDAYNVLMSDRVNDKEQLVDAILKLKGVSIGDDEEEASRTINLLKQYKVLELPADQGADAQWLVKNLNESDVEVLRNAIRDDIHQFAMVPNLTDKNFAANASGVAMKYKLLGLEQLAVIKERYFKKGLRKRLQLFANVLRVKGKAVDVSNVTITITRNLPANDLEAAQMIAQLQDLVSHKTLVSQLSFVNDPQAEVDAKNAEKEENLRRQQAAFGFPVEREGDVDGDAEQ</sequence>
<dbReference type="Pfam" id="PF05133">
    <property type="entry name" value="SPP1_portal"/>
    <property type="match status" value="1"/>
</dbReference>